<evidence type="ECO:0000313" key="3">
    <source>
        <dbReference type="Proteomes" id="UP001633002"/>
    </source>
</evidence>
<dbReference type="EMBL" id="JBJQOH010000001">
    <property type="protein sequence ID" value="KAL3700590.1"/>
    <property type="molecule type" value="Genomic_DNA"/>
</dbReference>
<reference evidence="2 3" key="1">
    <citation type="submission" date="2024-09" db="EMBL/GenBank/DDBJ databases">
        <title>Chromosome-scale assembly of Riccia sorocarpa.</title>
        <authorList>
            <person name="Paukszto L."/>
        </authorList>
    </citation>
    <scope>NUCLEOTIDE SEQUENCE [LARGE SCALE GENOMIC DNA]</scope>
    <source>
        <strain evidence="2">LP-2024</strain>
        <tissue evidence="2">Aerial parts of the thallus</tissue>
    </source>
</reference>
<comment type="caution">
    <text evidence="2">The sequence shown here is derived from an EMBL/GenBank/DDBJ whole genome shotgun (WGS) entry which is preliminary data.</text>
</comment>
<feature type="compositionally biased region" description="Basic and acidic residues" evidence="1">
    <location>
        <begin position="235"/>
        <end position="258"/>
    </location>
</feature>
<dbReference type="AlphaFoldDB" id="A0ABD3IA74"/>
<name>A0ABD3IA74_9MARC</name>
<keyword evidence="3" id="KW-1185">Reference proteome</keyword>
<proteinExistence type="predicted"/>
<feature type="region of interest" description="Disordered" evidence="1">
    <location>
        <begin position="195"/>
        <end position="274"/>
    </location>
</feature>
<evidence type="ECO:0000313" key="2">
    <source>
        <dbReference type="EMBL" id="KAL3700590.1"/>
    </source>
</evidence>
<feature type="region of interest" description="Disordered" evidence="1">
    <location>
        <begin position="152"/>
        <end position="174"/>
    </location>
</feature>
<evidence type="ECO:0000256" key="1">
    <source>
        <dbReference type="SAM" id="MobiDB-lite"/>
    </source>
</evidence>
<dbReference type="Proteomes" id="UP001633002">
    <property type="component" value="Unassembled WGS sequence"/>
</dbReference>
<sequence>MTGKVSRYTYKDILKKTKSRYQLSVDWFLTLSIKDAALALWKHSSPNPVPCGLILMVIPTKDTSIELLCHKDKSKYIRYVCMPKQMDRKESVAALGHGLLSAKTSQIGGMIEKFITSAKNFKLLEREVIKEALEAGVFGDIEGDPNLYLPHPEIGSKKKPSAPVVVEDDEDSMDEEDFFKEVTAGQAETSRLWLENKKKSVKGKEKVVPTAPSKKSENNPPTPKEKLLGSSIRAESARLTREAEKLPRKRPHVPEKIDTTPPPHGAPAPAAVDP</sequence>
<organism evidence="2 3">
    <name type="scientific">Riccia sorocarpa</name>
    <dbReference type="NCBI Taxonomy" id="122646"/>
    <lineage>
        <taxon>Eukaryota</taxon>
        <taxon>Viridiplantae</taxon>
        <taxon>Streptophyta</taxon>
        <taxon>Embryophyta</taxon>
        <taxon>Marchantiophyta</taxon>
        <taxon>Marchantiopsida</taxon>
        <taxon>Marchantiidae</taxon>
        <taxon>Marchantiales</taxon>
        <taxon>Ricciaceae</taxon>
        <taxon>Riccia</taxon>
    </lineage>
</organism>
<feature type="compositionally biased region" description="Basic and acidic residues" evidence="1">
    <location>
        <begin position="195"/>
        <end position="207"/>
    </location>
</feature>
<gene>
    <name evidence="2" type="ORF">R1sor_018612</name>
</gene>
<protein>
    <submittedName>
        <fullName evidence="2">Uncharacterized protein</fullName>
    </submittedName>
</protein>
<accession>A0ABD3IA74</accession>